<dbReference type="AlphaFoldDB" id="A0AAV0EEV8"/>
<keyword evidence="1" id="KW-0812">Transmembrane</keyword>
<evidence type="ECO:0000256" key="1">
    <source>
        <dbReference type="SAM" id="Phobius"/>
    </source>
</evidence>
<keyword evidence="1" id="KW-0472">Membrane</keyword>
<accession>A0AAV0EEV8</accession>
<reference evidence="2" key="1">
    <citation type="submission" date="2022-07" db="EMBL/GenBank/DDBJ databases">
        <authorList>
            <person name="Macas J."/>
            <person name="Novak P."/>
            <person name="Neumann P."/>
        </authorList>
    </citation>
    <scope>NUCLEOTIDE SEQUENCE</scope>
</reference>
<dbReference type="Proteomes" id="UP001152523">
    <property type="component" value="Unassembled WGS sequence"/>
</dbReference>
<protein>
    <submittedName>
        <fullName evidence="2">Uncharacterized protein</fullName>
    </submittedName>
</protein>
<evidence type="ECO:0000313" key="2">
    <source>
        <dbReference type="EMBL" id="CAH9122559.1"/>
    </source>
</evidence>
<feature type="transmembrane region" description="Helical" evidence="1">
    <location>
        <begin position="79"/>
        <end position="100"/>
    </location>
</feature>
<keyword evidence="1" id="KW-1133">Transmembrane helix</keyword>
<evidence type="ECO:0000313" key="3">
    <source>
        <dbReference type="Proteomes" id="UP001152523"/>
    </source>
</evidence>
<sequence>MLWSPLVKAWIGYMLRRRQKHCKAAGKNTCGEQKCCCVKEVKIVEGYMMLKLESDVKKKWLGRALGDRLAGNLEASLRVLAHLFFPVLFSCSVHVVFLFLL</sequence>
<comment type="caution">
    <text evidence="2">The sequence shown here is derived from an EMBL/GenBank/DDBJ whole genome shotgun (WGS) entry which is preliminary data.</text>
</comment>
<name>A0AAV0EEV8_9ASTE</name>
<gene>
    <name evidence="2" type="ORF">CEPIT_LOCUS24554</name>
</gene>
<dbReference type="EMBL" id="CAMAPF010000925">
    <property type="protein sequence ID" value="CAH9122559.1"/>
    <property type="molecule type" value="Genomic_DNA"/>
</dbReference>
<keyword evidence="3" id="KW-1185">Reference proteome</keyword>
<proteinExistence type="predicted"/>
<organism evidence="2 3">
    <name type="scientific">Cuscuta epithymum</name>
    <dbReference type="NCBI Taxonomy" id="186058"/>
    <lineage>
        <taxon>Eukaryota</taxon>
        <taxon>Viridiplantae</taxon>
        <taxon>Streptophyta</taxon>
        <taxon>Embryophyta</taxon>
        <taxon>Tracheophyta</taxon>
        <taxon>Spermatophyta</taxon>
        <taxon>Magnoliopsida</taxon>
        <taxon>eudicotyledons</taxon>
        <taxon>Gunneridae</taxon>
        <taxon>Pentapetalae</taxon>
        <taxon>asterids</taxon>
        <taxon>lamiids</taxon>
        <taxon>Solanales</taxon>
        <taxon>Convolvulaceae</taxon>
        <taxon>Cuscuteae</taxon>
        <taxon>Cuscuta</taxon>
        <taxon>Cuscuta subgen. Cuscuta</taxon>
    </lineage>
</organism>